<proteinExistence type="predicted"/>
<dbReference type="InterPro" id="IPR023401">
    <property type="entry name" value="ODC_N"/>
</dbReference>
<protein>
    <submittedName>
        <fullName evidence="1">Ornithine cyclodeaminase</fullName>
    </submittedName>
</protein>
<dbReference type="InterPro" id="IPR036291">
    <property type="entry name" value="NAD(P)-bd_dom_sf"/>
</dbReference>
<dbReference type="Proteomes" id="UP000182841">
    <property type="component" value="Unassembled WGS sequence"/>
</dbReference>
<evidence type="ECO:0000313" key="2">
    <source>
        <dbReference type="Proteomes" id="UP000182841"/>
    </source>
</evidence>
<dbReference type="SUPFAM" id="SSF51735">
    <property type="entry name" value="NAD(P)-binding Rossmann-fold domains"/>
    <property type="match status" value="1"/>
</dbReference>
<dbReference type="PANTHER" id="PTHR13812">
    <property type="entry name" value="KETIMINE REDUCTASE MU-CRYSTALLIN"/>
    <property type="match status" value="1"/>
</dbReference>
<accession>A0A1H9PKF3</accession>
<dbReference type="Gene3D" id="3.30.1780.10">
    <property type="entry name" value="ornithine cyclodeaminase, domain 1"/>
    <property type="match status" value="1"/>
</dbReference>
<organism evidence="1 2">
    <name type="scientific">Streptomyces qinglanensis</name>
    <dbReference type="NCBI Taxonomy" id="943816"/>
    <lineage>
        <taxon>Bacteria</taxon>
        <taxon>Bacillati</taxon>
        <taxon>Actinomycetota</taxon>
        <taxon>Actinomycetes</taxon>
        <taxon>Kitasatosporales</taxon>
        <taxon>Streptomycetaceae</taxon>
        <taxon>Streptomyces</taxon>
    </lineage>
</organism>
<dbReference type="RefSeq" id="WP_074998881.1">
    <property type="nucleotide sequence ID" value="NZ_FOGO01000002.1"/>
</dbReference>
<keyword evidence="2" id="KW-1185">Reference proteome</keyword>
<dbReference type="EMBL" id="FOGO01000002">
    <property type="protein sequence ID" value="SER48692.1"/>
    <property type="molecule type" value="Genomic_DNA"/>
</dbReference>
<dbReference type="InterPro" id="IPR003462">
    <property type="entry name" value="ODC_Mu_crystall"/>
</dbReference>
<gene>
    <name evidence="1" type="ORF">SAMN05421870_10285</name>
</gene>
<evidence type="ECO:0000313" key="1">
    <source>
        <dbReference type="EMBL" id="SER48692.1"/>
    </source>
</evidence>
<dbReference type="OrthoDB" id="3814544at2"/>
<sequence>MTTFTLGEREIRDAVPMNEAIDAVRRGFLDLAAGEFEMPTRTALRDGQFLVMSAHHRPTASAMIKTLSVNFGRTPAIAGSVVWSETGRPDQLVATAGTVTALRTGAAVGVATDLLARPGAARLTLIGAGGQAPDQIRAVHAVRPLRRLTVVDTDPRRAETLVETVQSELPGVELRTASDAESAVGDAEIVCCATSATAPLFPASALPERVHVNAIGAYRPTMRELPAELLADSAVVVDELGAVLEESGEVIHALGAGVLTEDALTELGTALAPPSAAAPSSGARLAEATGRTVFKTVGVAVQDWAVARLLADKFLP</sequence>
<dbReference type="GO" id="GO:0005737">
    <property type="term" value="C:cytoplasm"/>
    <property type="evidence" value="ECO:0007669"/>
    <property type="project" value="TreeGrafter"/>
</dbReference>
<dbReference type="PIRSF" id="PIRSF001439">
    <property type="entry name" value="CryM"/>
    <property type="match status" value="1"/>
</dbReference>
<dbReference type="Pfam" id="PF02423">
    <property type="entry name" value="OCD_Mu_crystall"/>
    <property type="match status" value="1"/>
</dbReference>
<dbReference type="Gene3D" id="3.40.50.720">
    <property type="entry name" value="NAD(P)-binding Rossmann-like Domain"/>
    <property type="match status" value="1"/>
</dbReference>
<dbReference type="PANTHER" id="PTHR13812:SF19">
    <property type="entry name" value="KETIMINE REDUCTASE MU-CRYSTALLIN"/>
    <property type="match status" value="1"/>
</dbReference>
<name>A0A1H9PKF3_9ACTN</name>
<dbReference type="AlphaFoldDB" id="A0A1H9PKF3"/>
<reference evidence="2" key="1">
    <citation type="submission" date="2016-10" db="EMBL/GenBank/DDBJ databases">
        <authorList>
            <person name="Varghese N."/>
            <person name="Submissions S."/>
        </authorList>
    </citation>
    <scope>NUCLEOTIDE SEQUENCE [LARGE SCALE GENOMIC DNA]</scope>
    <source>
        <strain evidence="2">CGMCC 4.6825</strain>
    </source>
</reference>